<dbReference type="SUPFAM" id="SSF81301">
    <property type="entry name" value="Nucleotidyltransferase"/>
    <property type="match status" value="1"/>
</dbReference>
<dbReference type="RefSeq" id="WP_163961657.1">
    <property type="nucleotide sequence ID" value="NZ_JAAGNX010000001.1"/>
</dbReference>
<proteinExistence type="inferred from homology"/>
<keyword evidence="2" id="KW-0810">Translation regulation</keyword>
<keyword evidence="4" id="KW-1185">Reference proteome</keyword>
<dbReference type="Proteomes" id="UP000478417">
    <property type="component" value="Unassembled WGS sequence"/>
</dbReference>
<organism evidence="3 4">
    <name type="scientific">Oceanipulchritudo coccoides</name>
    <dbReference type="NCBI Taxonomy" id="2706888"/>
    <lineage>
        <taxon>Bacteria</taxon>
        <taxon>Pseudomonadati</taxon>
        <taxon>Verrucomicrobiota</taxon>
        <taxon>Opitutia</taxon>
        <taxon>Puniceicoccales</taxon>
        <taxon>Oceanipulchritudinaceae</taxon>
        <taxon>Oceanipulchritudo</taxon>
    </lineage>
</organism>
<gene>
    <name evidence="2 3" type="primary">rsfS</name>
    <name evidence="3" type="ORF">G0Q06_01245</name>
</gene>
<dbReference type="GO" id="GO:0017148">
    <property type="term" value="P:negative regulation of translation"/>
    <property type="evidence" value="ECO:0007669"/>
    <property type="project" value="UniProtKB-UniRule"/>
</dbReference>
<dbReference type="HAMAP" id="MF_01477">
    <property type="entry name" value="Iojap_RsfS"/>
    <property type="match status" value="1"/>
</dbReference>
<comment type="caution">
    <text evidence="3">The sequence shown here is derived from an EMBL/GenBank/DDBJ whole genome shotgun (WGS) entry which is preliminary data.</text>
</comment>
<dbReference type="GO" id="GO:0090071">
    <property type="term" value="P:negative regulation of ribosome biogenesis"/>
    <property type="evidence" value="ECO:0007669"/>
    <property type="project" value="UniProtKB-UniRule"/>
</dbReference>
<evidence type="ECO:0000313" key="3">
    <source>
        <dbReference type="EMBL" id="NDV61068.1"/>
    </source>
</evidence>
<comment type="function">
    <text evidence="2">Functions as a ribosomal silencing factor. Interacts with ribosomal protein uL14 (rplN), blocking formation of intersubunit bridge B8. Prevents association of the 30S and 50S ribosomal subunits and the formation of functional ribosomes, thus repressing translation.</text>
</comment>
<dbReference type="NCBIfam" id="TIGR00090">
    <property type="entry name" value="rsfS_iojap_ybeB"/>
    <property type="match status" value="1"/>
</dbReference>
<protein>
    <recommendedName>
        <fullName evidence="2">Ribosomal silencing factor RsfS</fullName>
    </recommendedName>
</protein>
<dbReference type="GO" id="GO:0005737">
    <property type="term" value="C:cytoplasm"/>
    <property type="evidence" value="ECO:0007669"/>
    <property type="project" value="UniProtKB-SubCell"/>
</dbReference>
<keyword evidence="2" id="KW-0678">Repressor</keyword>
<comment type="similarity">
    <text evidence="1 2">Belongs to the Iojap/RsfS family.</text>
</comment>
<dbReference type="InterPro" id="IPR043519">
    <property type="entry name" value="NT_sf"/>
</dbReference>
<dbReference type="PANTHER" id="PTHR21043">
    <property type="entry name" value="IOJAP SUPERFAMILY ORTHOLOG"/>
    <property type="match status" value="1"/>
</dbReference>
<evidence type="ECO:0000256" key="1">
    <source>
        <dbReference type="ARBA" id="ARBA00010574"/>
    </source>
</evidence>
<comment type="subcellular location">
    <subcellularLocation>
        <location evidence="2">Cytoplasm</location>
    </subcellularLocation>
</comment>
<dbReference type="GO" id="GO:0043023">
    <property type="term" value="F:ribosomal large subunit binding"/>
    <property type="evidence" value="ECO:0007669"/>
    <property type="project" value="TreeGrafter"/>
</dbReference>
<comment type="subunit">
    <text evidence="2">Interacts with ribosomal protein uL14 (rplN).</text>
</comment>
<name>A0A6B2LX04_9BACT</name>
<dbReference type="InterPro" id="IPR004394">
    <property type="entry name" value="Iojap/RsfS/C7orf30"/>
</dbReference>
<sequence>MPVTATKDTSTLPQTLQRCLIALDQKKAESLRLIDVGEVSSITDYLLIATGTSNPHLKALGKVVEEELDKLGQEAQVTGSGDQSGWVVIDAFDFMVHIFTGETREFFNLEGLWRDGESIDIEGYLT</sequence>
<dbReference type="Pfam" id="PF02410">
    <property type="entry name" value="RsfS"/>
    <property type="match status" value="1"/>
</dbReference>
<dbReference type="AlphaFoldDB" id="A0A6B2LX04"/>
<dbReference type="Gene3D" id="3.30.460.10">
    <property type="entry name" value="Beta Polymerase, domain 2"/>
    <property type="match status" value="1"/>
</dbReference>
<dbReference type="PANTHER" id="PTHR21043:SF0">
    <property type="entry name" value="MITOCHONDRIAL ASSEMBLY OF RIBOSOMAL LARGE SUBUNIT PROTEIN 1"/>
    <property type="match status" value="1"/>
</dbReference>
<dbReference type="GO" id="GO:0042256">
    <property type="term" value="P:cytosolic ribosome assembly"/>
    <property type="evidence" value="ECO:0007669"/>
    <property type="project" value="UniProtKB-UniRule"/>
</dbReference>
<accession>A0A6B2LX04</accession>
<keyword evidence="2" id="KW-0963">Cytoplasm</keyword>
<evidence type="ECO:0000256" key="2">
    <source>
        <dbReference type="HAMAP-Rule" id="MF_01477"/>
    </source>
</evidence>
<dbReference type="EMBL" id="JAAGNX010000001">
    <property type="protein sequence ID" value="NDV61068.1"/>
    <property type="molecule type" value="Genomic_DNA"/>
</dbReference>
<evidence type="ECO:0000313" key="4">
    <source>
        <dbReference type="Proteomes" id="UP000478417"/>
    </source>
</evidence>
<reference evidence="3 4" key="1">
    <citation type="submission" date="2020-02" db="EMBL/GenBank/DDBJ databases">
        <title>Albibacoteraceae fam. nov., the first described family within the subdivision 4 Verrucomicrobia.</title>
        <authorList>
            <person name="Xi F."/>
        </authorList>
    </citation>
    <scope>NUCLEOTIDE SEQUENCE [LARGE SCALE GENOMIC DNA]</scope>
    <source>
        <strain evidence="3 4">CK1056</strain>
    </source>
</reference>